<dbReference type="KEGG" id="syc:syc1635_c"/>
<proteinExistence type="predicted"/>
<evidence type="ECO:0000256" key="1">
    <source>
        <dbReference type="SAM" id="Phobius"/>
    </source>
</evidence>
<dbReference type="NCBIfam" id="NF038305">
    <property type="entry name" value="HpsJ_fam"/>
    <property type="match status" value="1"/>
</dbReference>
<dbReference type="InterPro" id="IPR047709">
    <property type="entry name" value="HpsJ-like"/>
</dbReference>
<dbReference type="GeneID" id="72431362"/>
<gene>
    <name evidence="2" type="ordered locus">syc1635_c</name>
</gene>
<feature type="transmembrane region" description="Helical" evidence="1">
    <location>
        <begin position="230"/>
        <end position="249"/>
    </location>
</feature>
<evidence type="ECO:0000313" key="3">
    <source>
        <dbReference type="Proteomes" id="UP000001175"/>
    </source>
</evidence>
<reference evidence="2 3" key="1">
    <citation type="journal article" date="2007" name="Photosyn. Res.">
        <title>Complete nucleotide sequence of the freshwater unicellular cyanobacterium Synechococcus elongatus PCC 6301 chromosome: gene content and organization.</title>
        <authorList>
            <person name="Sugita C."/>
            <person name="Ogata K."/>
            <person name="Shikata M."/>
            <person name="Jikuya H."/>
            <person name="Takano J."/>
            <person name="Furumichi M."/>
            <person name="Kanehisa M."/>
            <person name="Omata T."/>
            <person name="Sugiura M."/>
            <person name="Sugita M."/>
        </authorList>
    </citation>
    <scope>NUCLEOTIDE SEQUENCE [LARGE SCALE GENOMIC DNA]</scope>
    <source>
        <strain evidence="3">ATCC 27144 / PCC 6301 / SAUG 1402/1</strain>
    </source>
</reference>
<dbReference type="AlphaFoldDB" id="A0A0H3K454"/>
<keyword evidence="1" id="KW-0472">Membrane</keyword>
<sequence length="256" mass="28189">MAAAPSSVAPLAARALRLVGLVLVLSVLVDYVASLVGANWSEPRWYVATSSQWIDRGVVPLVGLTFWFSGDWLAQQLDPLSVTQQKLIRAIARILPLVLTVIFILAVPIHLSNAFTSQAQRLEEVQQQVQQQRQALDLQFQGAIAQQKQQLKQLFGTPGLFEQVKASGQIPADQVGELEKLVGKPEAEIDRFVDQRAAEAKQTQEAEIKANQEKQSNLIRREVTGNTIRTSLLGILLVIGYGGISWGILRQSPNHN</sequence>
<keyword evidence="1" id="KW-0812">Transmembrane</keyword>
<dbReference type="Proteomes" id="UP000001175">
    <property type="component" value="Chromosome"/>
</dbReference>
<protein>
    <submittedName>
        <fullName evidence="2">Uncharacterized protein</fullName>
    </submittedName>
</protein>
<keyword evidence="1" id="KW-1133">Transmembrane helix</keyword>
<dbReference type="EMBL" id="AP008231">
    <property type="protein sequence ID" value="BAD79825.1"/>
    <property type="molecule type" value="Genomic_DNA"/>
</dbReference>
<feature type="transmembrane region" description="Helical" evidence="1">
    <location>
        <begin position="15"/>
        <end position="41"/>
    </location>
</feature>
<accession>A0A0H3K454</accession>
<evidence type="ECO:0000313" key="2">
    <source>
        <dbReference type="EMBL" id="BAD79825.1"/>
    </source>
</evidence>
<feature type="transmembrane region" description="Helical" evidence="1">
    <location>
        <begin position="53"/>
        <end position="70"/>
    </location>
</feature>
<organism evidence="2 3">
    <name type="scientific">Synechococcus sp. (strain ATCC 27144 / PCC 6301 / SAUG 1402/1)</name>
    <name type="common">Anacystis nidulans</name>
    <dbReference type="NCBI Taxonomy" id="269084"/>
    <lineage>
        <taxon>Bacteria</taxon>
        <taxon>Bacillati</taxon>
        <taxon>Cyanobacteriota</taxon>
        <taxon>Cyanophyceae</taxon>
        <taxon>Synechococcales</taxon>
        <taxon>Synechococcaceae</taxon>
        <taxon>Synechococcus</taxon>
    </lineage>
</organism>
<feature type="transmembrane region" description="Helical" evidence="1">
    <location>
        <begin position="90"/>
        <end position="111"/>
    </location>
</feature>
<dbReference type="eggNOG" id="COG3206">
    <property type="taxonomic scope" value="Bacteria"/>
</dbReference>
<dbReference type="RefSeq" id="WP_011243945.1">
    <property type="nucleotide sequence ID" value="NC_006576.1"/>
</dbReference>
<name>A0A0H3K454_SYNP6</name>